<sequence length="191" mass="20716">MTAAMRFAELLTRPTVAERAGSMPGDDVVTPADVVMDRAFTLAAPPEAVWPWIVQLGKRRAGWYFPAVVEKVVPPPRRGLRRIDPGHQQLSAGDVVPDWGGADATFTVVEVAPARHLLYASTRGHTHLTWCLGLTRVDGTGTRMHLRLRLAPVRHRFAAQHLGGLVDQLTIIGLAAGLRERVLAGGDTARA</sequence>
<proteinExistence type="predicted"/>
<dbReference type="AlphaFoldDB" id="A0A852WD09"/>
<evidence type="ECO:0008006" key="3">
    <source>
        <dbReference type="Google" id="ProtNLM"/>
    </source>
</evidence>
<dbReference type="Gene3D" id="3.30.530.20">
    <property type="match status" value="1"/>
</dbReference>
<dbReference type="Proteomes" id="UP000573599">
    <property type="component" value="Unassembled WGS sequence"/>
</dbReference>
<comment type="caution">
    <text evidence="1">The sequence shown here is derived from an EMBL/GenBank/DDBJ whole genome shotgun (WGS) entry which is preliminary data.</text>
</comment>
<gene>
    <name evidence="1" type="ORF">BJ986_001166</name>
</gene>
<keyword evidence="2" id="KW-1185">Reference proteome</keyword>
<reference evidence="1 2" key="1">
    <citation type="submission" date="2020-07" db="EMBL/GenBank/DDBJ databases">
        <title>Sequencing the genomes of 1000 actinobacteria strains.</title>
        <authorList>
            <person name="Klenk H.-P."/>
        </authorList>
    </citation>
    <scope>NUCLEOTIDE SEQUENCE [LARGE SCALE GENOMIC DNA]</scope>
    <source>
        <strain evidence="1 2">DSM 23987</strain>
    </source>
</reference>
<organism evidence="1 2">
    <name type="scientific">Pedococcus badiiscoriae</name>
    <dbReference type="NCBI Taxonomy" id="642776"/>
    <lineage>
        <taxon>Bacteria</taxon>
        <taxon>Bacillati</taxon>
        <taxon>Actinomycetota</taxon>
        <taxon>Actinomycetes</taxon>
        <taxon>Micrococcales</taxon>
        <taxon>Intrasporangiaceae</taxon>
        <taxon>Pedococcus</taxon>
    </lineage>
</organism>
<dbReference type="CDD" id="cd07812">
    <property type="entry name" value="SRPBCC"/>
    <property type="match status" value="1"/>
</dbReference>
<dbReference type="InterPro" id="IPR019587">
    <property type="entry name" value="Polyketide_cyclase/dehydratase"/>
</dbReference>
<dbReference type="Pfam" id="PF10604">
    <property type="entry name" value="Polyketide_cyc2"/>
    <property type="match status" value="1"/>
</dbReference>
<name>A0A852WD09_9MICO</name>
<dbReference type="SUPFAM" id="SSF55961">
    <property type="entry name" value="Bet v1-like"/>
    <property type="match status" value="1"/>
</dbReference>
<accession>A0A852WD09</accession>
<dbReference type="InterPro" id="IPR023393">
    <property type="entry name" value="START-like_dom_sf"/>
</dbReference>
<evidence type="ECO:0000313" key="2">
    <source>
        <dbReference type="Proteomes" id="UP000573599"/>
    </source>
</evidence>
<dbReference type="EMBL" id="JACCAB010000001">
    <property type="protein sequence ID" value="NYG06679.1"/>
    <property type="molecule type" value="Genomic_DNA"/>
</dbReference>
<evidence type="ECO:0000313" key="1">
    <source>
        <dbReference type="EMBL" id="NYG06679.1"/>
    </source>
</evidence>
<dbReference type="RefSeq" id="WP_238338056.1">
    <property type="nucleotide sequence ID" value="NZ_JACCAB010000001.1"/>
</dbReference>
<protein>
    <recommendedName>
        <fullName evidence="3">SRPBCC family protein</fullName>
    </recommendedName>
</protein>